<evidence type="ECO:0000313" key="1">
    <source>
        <dbReference type="EMBL" id="QAB14609.1"/>
    </source>
</evidence>
<proteinExistence type="predicted"/>
<keyword evidence="2" id="KW-1185">Reference proteome</keyword>
<protein>
    <submittedName>
        <fullName evidence="1">Uncharacterized protein</fullName>
    </submittedName>
</protein>
<dbReference type="Proteomes" id="UP000285478">
    <property type="component" value="Chromosome"/>
</dbReference>
<dbReference type="RefSeq" id="WP_128384337.1">
    <property type="nucleotide sequence ID" value="NZ_CP035033.1"/>
</dbReference>
<organism evidence="1 2">
    <name type="scientific">Hydrogenovibrio thermophilus</name>
    <dbReference type="NCBI Taxonomy" id="265883"/>
    <lineage>
        <taxon>Bacteria</taxon>
        <taxon>Pseudomonadati</taxon>
        <taxon>Pseudomonadota</taxon>
        <taxon>Gammaproteobacteria</taxon>
        <taxon>Thiotrichales</taxon>
        <taxon>Piscirickettsiaceae</taxon>
        <taxon>Hydrogenovibrio</taxon>
    </lineage>
</organism>
<dbReference type="AlphaFoldDB" id="A0A451G537"/>
<evidence type="ECO:0000313" key="2">
    <source>
        <dbReference type="Proteomes" id="UP000285478"/>
    </source>
</evidence>
<dbReference type="EMBL" id="CP035033">
    <property type="protein sequence ID" value="QAB14609.1"/>
    <property type="molecule type" value="Genomic_DNA"/>
</dbReference>
<sequence>MKKEQCKIRTIQYSLNEVFIEGLKFMDDFHNSGLTNYQINTLHLRNDEKIAKRIVPIIETDNDAPSFVFGMHSPTTLGVAIITEYLDAHLDDLMFMSITGDQWHKLRHLSQVIDKNQITII</sequence>
<dbReference type="KEGG" id="htr:EPV75_02470"/>
<reference evidence="1 2" key="1">
    <citation type="journal article" date="2018" name="Environ. Microbiol.">
        <title>Genomes of ubiquitous marine and hypersaline Hydrogenovibrio, Thiomicrorhabdus and Thiomicrospira spp. encode a diversity of mechanisms to sustain chemolithoautotrophy in heterogeneous environments.</title>
        <authorList>
            <person name="Scott K.M."/>
            <person name="Williams J."/>
            <person name="Porter C.M.B."/>
            <person name="Russel S."/>
            <person name="Harmer T.L."/>
            <person name="Paul J.H."/>
            <person name="Antonen K.M."/>
            <person name="Bridges M.K."/>
            <person name="Camper G.J."/>
            <person name="Campla C.K."/>
            <person name="Casella L.G."/>
            <person name="Chase E."/>
            <person name="Conrad J.W."/>
            <person name="Cruz M.C."/>
            <person name="Dunlap D.S."/>
            <person name="Duran L."/>
            <person name="Fahsbender E.M."/>
            <person name="Goldsmith D.B."/>
            <person name="Keeley R.F."/>
            <person name="Kondoff M.R."/>
            <person name="Kussy B.I."/>
            <person name="Lane M.K."/>
            <person name="Lawler S."/>
            <person name="Leigh B.A."/>
            <person name="Lewis C."/>
            <person name="Lostal L.M."/>
            <person name="Marking D."/>
            <person name="Mancera P.A."/>
            <person name="McClenthan E.C."/>
            <person name="McIntyre E.A."/>
            <person name="Mine J.A."/>
            <person name="Modi S."/>
            <person name="Moore B.D."/>
            <person name="Morgan W.A."/>
            <person name="Nelson K.M."/>
            <person name="Nguyen K.N."/>
            <person name="Ogburn N."/>
            <person name="Parrino D.G."/>
            <person name="Pedapudi A.D."/>
            <person name="Pelham R.P."/>
            <person name="Preece A.M."/>
            <person name="Rampersad E.A."/>
            <person name="Richardson J.C."/>
            <person name="Rodgers C.M."/>
            <person name="Schaffer B.L."/>
            <person name="Sheridan N.E."/>
            <person name="Solone M.R."/>
            <person name="Staley Z.R."/>
            <person name="Tabuchi M."/>
            <person name="Waide R.J."/>
            <person name="Wanjugi P.W."/>
            <person name="Young S."/>
            <person name="Clum A."/>
            <person name="Daum C."/>
            <person name="Huntemann M."/>
            <person name="Ivanova N."/>
            <person name="Kyrpides N."/>
            <person name="Mikhailova N."/>
            <person name="Palaniappan K."/>
            <person name="Pillay M."/>
            <person name="Reddy T.B.K."/>
            <person name="Shapiro N."/>
            <person name="Stamatis D."/>
            <person name="Varghese N."/>
            <person name="Woyke T."/>
            <person name="Boden R."/>
            <person name="Freyermuth S.K."/>
            <person name="Kerfeld C.A."/>
        </authorList>
    </citation>
    <scope>NUCLEOTIDE SEQUENCE [LARGE SCALE GENOMIC DNA]</scope>
    <source>
        <strain evidence="1 2">JR-2</strain>
    </source>
</reference>
<name>A0A451G537_9GAMM</name>
<gene>
    <name evidence="1" type="ORF">EPV75_02470</name>
</gene>
<accession>A0A451G537</accession>